<dbReference type="EMBL" id="MU848261">
    <property type="protein sequence ID" value="KAK2633246.1"/>
    <property type="molecule type" value="Genomic_DNA"/>
</dbReference>
<dbReference type="EMBL" id="KK198767">
    <property type="protein sequence ID" value="KCW45934.1"/>
    <property type="molecule type" value="Genomic_DNA"/>
</dbReference>
<sequence length="79" mass="9100">MNIFFSRCLSKYLEIKVATCAQLGRVHYSSLLESEGNFIKVLVNFQVEFDSRFYQISVDLCDFLYIVISSISELVTCIT</sequence>
<dbReference type="InParanoid" id="A0A058ZX06"/>
<name>A0A058ZX06_EUCGR</name>
<organism evidence="2">
    <name type="scientific">Eucalyptus grandis</name>
    <name type="common">Flooded gum</name>
    <dbReference type="NCBI Taxonomy" id="71139"/>
    <lineage>
        <taxon>Eukaryota</taxon>
        <taxon>Viridiplantae</taxon>
        <taxon>Streptophyta</taxon>
        <taxon>Embryophyta</taxon>
        <taxon>Tracheophyta</taxon>
        <taxon>Spermatophyta</taxon>
        <taxon>Magnoliopsida</taxon>
        <taxon>eudicotyledons</taxon>
        <taxon>Gunneridae</taxon>
        <taxon>Pentapetalae</taxon>
        <taxon>rosids</taxon>
        <taxon>malvids</taxon>
        <taxon>Myrtales</taxon>
        <taxon>Myrtaceae</taxon>
        <taxon>Myrtoideae</taxon>
        <taxon>Eucalypteae</taxon>
        <taxon>Eucalyptus</taxon>
    </lineage>
</organism>
<reference evidence="1" key="4">
    <citation type="submission" date="2023-07" db="EMBL/GenBank/DDBJ databases">
        <authorList>
            <person name="Myburg A.A."/>
            <person name="Grattapaglia D."/>
            <person name="Tuskan G.A."/>
            <person name="Hellsten U."/>
            <person name="Hayes R.D."/>
            <person name="Grimwood J."/>
            <person name="Jenkins J."/>
            <person name="Lindquist E."/>
            <person name="Tice H."/>
            <person name="Bauer D."/>
            <person name="Goodstein D.M."/>
            <person name="Dubchak I."/>
            <person name="Poliakov A."/>
            <person name="Mizrachi E."/>
            <person name="Kullan A.R."/>
            <person name="Hussey S.G."/>
            <person name="Pinard D."/>
            <person name="Van D.M."/>
            <person name="Singh P."/>
            <person name="Van J.I."/>
            <person name="Silva-Junior O.B."/>
            <person name="Togawa R.C."/>
            <person name="Pappas M.R."/>
            <person name="Faria D.A."/>
            <person name="Sansaloni C.P."/>
            <person name="Petroli C.D."/>
            <person name="Yang X."/>
            <person name="Ranjan P."/>
            <person name="Tschaplinski T.J."/>
            <person name="Ye C.Y."/>
            <person name="Li T."/>
            <person name="Sterck L."/>
            <person name="Vanneste K."/>
            <person name="Murat F."/>
            <person name="Soler M."/>
            <person name="Clemente H.S."/>
            <person name="Saidi N."/>
            <person name="Cassan-Wang H."/>
            <person name="Dunand C."/>
            <person name="Hefer C.A."/>
            <person name="Bornberg-Bauer E."/>
            <person name="Kersting A.R."/>
            <person name="Vining K."/>
            <person name="Amarasinghe V."/>
            <person name="Ranik M."/>
            <person name="Naithani S."/>
            <person name="Elser J."/>
            <person name="Boyd A.E."/>
            <person name="Liston A."/>
            <person name="Spatafora J.W."/>
            <person name="Dharmwardhana P."/>
            <person name="Raja R."/>
            <person name="Sullivan C."/>
            <person name="Romanel E."/>
            <person name="Alves-Ferreira M."/>
            <person name="Kulheim C."/>
            <person name="Foley W."/>
            <person name="Carocha V."/>
            <person name="Paiva J."/>
            <person name="Kudrna D."/>
            <person name="Brommonschenkel S.H."/>
            <person name="Pasquali G."/>
            <person name="Byrne M."/>
            <person name="Rigault P."/>
            <person name="Tibbits J."/>
            <person name="Spokevicius A."/>
            <person name="Jones R.C."/>
            <person name="Steane D.A."/>
            <person name="Vaillancourt R.E."/>
            <person name="Potts B.M."/>
            <person name="Joubert F."/>
            <person name="Barry K."/>
            <person name="Pappas G.J."/>
            <person name="Strauss S.H."/>
            <person name="Jaiswal P."/>
            <person name="Grima-Pettenati J."/>
            <person name="Salse J."/>
            <person name="Van D.P."/>
            <person name="Rokhsar D.S."/>
            <person name="Schmutz J."/>
        </authorList>
    </citation>
    <scope>NUCLEOTIDE SEQUENCE</scope>
    <source>
        <tissue evidence="1">Leaf extractions</tissue>
    </source>
</reference>
<evidence type="ECO:0000313" key="1">
    <source>
        <dbReference type="EMBL" id="KAK2633246.1"/>
    </source>
</evidence>
<dbReference type="AlphaFoldDB" id="A0A058ZX06"/>
<evidence type="ECO:0000313" key="2">
    <source>
        <dbReference type="EMBL" id="KCW45934.1"/>
    </source>
</evidence>
<dbReference type="Proteomes" id="UP000030711">
    <property type="component" value="Unassembled WGS sequence"/>
</dbReference>
<dbReference type="Gramene" id="KCW45934">
    <property type="protein sequence ID" value="KCW45934"/>
    <property type="gene ID" value="EUGRSUZ_L00202"/>
</dbReference>
<reference evidence="1" key="2">
    <citation type="journal article" date="2014" name="Nature">
        <title>The genome of Eucalyptus grandis.</title>
        <authorList>
            <person name="Myburg A.A."/>
            <person name="Grattapaglia D."/>
            <person name="Tuskan G.A."/>
            <person name="Hellsten U."/>
            <person name="Hayes R.D."/>
            <person name="Grimwood J."/>
            <person name="Jenkins J."/>
            <person name="Lindquist E."/>
            <person name="Tice H."/>
            <person name="Bauer D."/>
            <person name="Goodstein D.M."/>
            <person name="Dubchak I."/>
            <person name="Poliakov A."/>
            <person name="Mizrachi E."/>
            <person name="Kullan A.R."/>
            <person name="Hussey S.G."/>
            <person name="Pinard D."/>
            <person name="van der Merwe K."/>
            <person name="Singh P."/>
            <person name="van Jaarsveld I."/>
            <person name="Silva-Junior O.B."/>
            <person name="Togawa R.C."/>
            <person name="Pappas M.R."/>
            <person name="Faria D.A."/>
            <person name="Sansaloni C.P."/>
            <person name="Petroli C.D."/>
            <person name="Yang X."/>
            <person name="Ranjan P."/>
            <person name="Tschaplinski T.J."/>
            <person name="Ye C.Y."/>
            <person name="Li T."/>
            <person name="Sterck L."/>
            <person name="Vanneste K."/>
            <person name="Murat F."/>
            <person name="Soler M."/>
            <person name="Clemente H.S."/>
            <person name="Saidi N."/>
            <person name="Cassan-Wang H."/>
            <person name="Dunand C."/>
            <person name="Hefer C.A."/>
            <person name="Bornberg-Bauer E."/>
            <person name="Kersting A.R."/>
            <person name="Vining K."/>
            <person name="Amarasinghe V."/>
            <person name="Ranik M."/>
            <person name="Naithani S."/>
            <person name="Elser J."/>
            <person name="Boyd A.E."/>
            <person name="Liston A."/>
            <person name="Spatafora J.W."/>
            <person name="Dharmwardhana P."/>
            <person name="Raja R."/>
            <person name="Sullivan C."/>
            <person name="Romanel E."/>
            <person name="Alves-Ferreira M."/>
            <person name="Kulheim C."/>
            <person name="Foley W."/>
            <person name="Carocha V."/>
            <person name="Paiva J."/>
            <person name="Kudrna D."/>
            <person name="Brommonschenkel S.H."/>
            <person name="Pasquali G."/>
            <person name="Byrne M."/>
            <person name="Rigault P."/>
            <person name="Tibbits J."/>
            <person name="Spokevicius A."/>
            <person name="Jones R.C."/>
            <person name="Steane D.A."/>
            <person name="Vaillancourt R.E."/>
            <person name="Potts B.M."/>
            <person name="Joubert F."/>
            <person name="Barry K."/>
            <person name="Pappas G.J."/>
            <person name="Strauss S.H."/>
            <person name="Jaiswal P."/>
            <person name="Grima-Pettenati J."/>
            <person name="Salse J."/>
            <person name="Van de Peer Y."/>
            <person name="Rokhsar D.S."/>
            <person name="Schmutz J."/>
        </authorList>
    </citation>
    <scope>NUCLEOTIDE SEQUENCE</scope>
    <source>
        <tissue evidence="1">Leaf extractions</tissue>
    </source>
</reference>
<reference evidence="2" key="1">
    <citation type="submission" date="2013-07" db="EMBL/GenBank/DDBJ databases">
        <title>The genome of Eucalyptus grandis.</title>
        <authorList>
            <person name="Schmutz J."/>
            <person name="Hayes R."/>
            <person name="Myburg A."/>
            <person name="Tuskan G."/>
            <person name="Grattapaglia D."/>
            <person name="Rokhsar D.S."/>
        </authorList>
    </citation>
    <scope>NUCLEOTIDE SEQUENCE</scope>
    <source>
        <tissue evidence="2">Leaf extractions</tissue>
    </source>
</reference>
<keyword evidence="3" id="KW-1185">Reference proteome</keyword>
<protein>
    <submittedName>
        <fullName evidence="2">Uncharacterized protein</fullName>
    </submittedName>
</protein>
<reference evidence="1" key="3">
    <citation type="submission" date="2023-04" db="EMBL/GenBank/DDBJ databases">
        <title>WGS assembly of Eucalyptus grandis.</title>
        <authorList>
            <person name="Myburg A."/>
            <person name="Grattapaglia D."/>
            <person name="Tuskan G."/>
            <person name="Hellsten U."/>
            <person name="Hayes R."/>
            <person name="Grimwood J."/>
            <person name="Jenkins J."/>
            <person name="Lindquist E."/>
            <person name="Tice H."/>
            <person name="Bauer D."/>
            <person name="Goodstein D."/>
            <person name="Dubchak I."/>
            <person name="Poliakov A."/>
            <person name="Mizrachi E."/>
            <person name="Kullan A."/>
            <person name="Hussey S."/>
            <person name="Pinard D."/>
            <person name="Van D."/>
            <person name="Singh P."/>
            <person name="Van J."/>
            <person name="Silva-Junior O."/>
            <person name="Togawa R."/>
            <person name="Pappas M."/>
            <person name="Faria D."/>
            <person name="Sansaloni C."/>
            <person name="Petroli C."/>
            <person name="Yang X."/>
            <person name="Ranjan P."/>
            <person name="Tschaplinski T."/>
            <person name="Ye C."/>
            <person name="Li T."/>
            <person name="Sterck L."/>
            <person name="Vanneste K."/>
            <person name="Murat F."/>
            <person name="Soler M."/>
            <person name="Clemente H."/>
            <person name="Saidi N."/>
            <person name="Cassan-Wang H."/>
            <person name="Dunand C."/>
            <person name="Hefer C."/>
            <person name="Bornberg-Bauer E."/>
            <person name="Kersting A."/>
            <person name="Vining K."/>
            <person name="Amarasinghe V."/>
            <person name="Ranik M."/>
            <person name="Naithani S."/>
            <person name="Elser J."/>
            <person name="Boyd A."/>
            <person name="Liston A."/>
            <person name="Spatafora J."/>
            <person name="Dharmwardhana P."/>
            <person name="Raja R."/>
            <person name="Sullivan C."/>
            <person name="Romanel E."/>
            <person name="Alves-Ferreira M."/>
            <person name="Kulheim C."/>
            <person name="Foley W."/>
            <person name="Carocha V."/>
            <person name="Paiva J."/>
            <person name="Kudrna D."/>
            <person name="Brommonschenkel S."/>
            <person name="Pasquali G."/>
            <person name="Byrne M."/>
            <person name="Rigault P."/>
            <person name="Tibbits J."/>
            <person name="Spokevicius A."/>
            <person name="Jones R."/>
            <person name="Steane D."/>
            <person name="Vaillancourt R."/>
            <person name="Potts B."/>
            <person name="Joubert F."/>
            <person name="Barry K."/>
            <person name="Pappas G."/>
            <person name="Strauss S."/>
            <person name="Jaiswal P."/>
            <person name="Grima-Pettenati J."/>
            <person name="Salse J."/>
            <person name="Van D."/>
            <person name="Rokhsar D."/>
            <person name="Schmutz J."/>
        </authorList>
    </citation>
    <scope>NUCLEOTIDE SEQUENCE</scope>
    <source>
        <tissue evidence="1">Leaf extractions</tissue>
    </source>
</reference>
<evidence type="ECO:0000313" key="3">
    <source>
        <dbReference type="Proteomes" id="UP000030711"/>
    </source>
</evidence>
<proteinExistence type="predicted"/>
<accession>A0A058ZX06</accession>
<gene>
    <name evidence="2" type="ORF">EUGRSUZ_L00202</name>
</gene>